<dbReference type="CDD" id="cd18373">
    <property type="entry name" value="BTB1_POZ_KCTD19"/>
    <property type="match status" value="1"/>
</dbReference>
<dbReference type="Gene3D" id="3.30.710.10">
    <property type="entry name" value="Potassium Channel Kv1.1, Chain A"/>
    <property type="match status" value="2"/>
</dbReference>
<sequence>MAHEDTKTCIFNVGGCLYSIPMSRLACFQESLLLKENVSNDNARLFLDRDGFTFRHLHYYIHTGKLASSCISELNILYELASTLRLTSLQQALENRQSGKHFLRARPVDLQVTERATMYYWKTRLCNPKQPQSVASPVLTVVHDAIPLGLVGTPLVDHDEEVLYCFLPLEQIRLHPNLVTQDNLLWLCDDIAIIECGSRLFRFIGKFPQYCPRLFCFIKANFLRTGKILLPQHFGDYELLSREATMVGMTEFAEVLQDQCEMNSSPDSPQMSDLESVAQPLYIMTFDLLVKYPDSSLGQLHIDSNLEGSRLYITGSGVVFQHVQDWLGTCCLPLTEEASQLPALCEYLDGQDGAYQAFKEALFECLYKRKTSTRRFTAEPWSASVAACTVYKIVKVYVGTHWYATYLQTLLKYPELLSNSSKVSWICFGHSLHVNGDGQIFRHILNFLRSGRLLLPADFREWPLLCQEVEAFQIPALSVALEDCSDYRVWCRGKEQTSEGSSSLSLAASLSMDDEDCFLGISSVEESMDFSVEETSLQESLDNSFLLMGNSSSRPSSGEPLCVLSQSSYSPSAIENSCDVPPAPSNTSTVEQPLIKSNALEPTTASSSHVTDHVSVASDLSTSMRNLLQKIRSTCLESLLQRLRSSMSASQQHGATAHRTELVSVPKERLVQILEETFRSKPSLKITRLPSVLGSRTFGQTSFSSGSSVMDAHDVSAAGGDGWIWNSLVQRGHVLSLTHPPVLGRGEPGGFFIHSVIYTCTYPDIASHPHLAVTAREDAKDVAFAHFNLSYEEMVYGREGHAFLTGVILDSKRRDTPNCTRNLANLIYLLWTGQTKAEEFVQELLGITEVKQPKNREMLQQWLHFTLPLARRYAHCMMLLERHCCQTQTLFP</sequence>
<name>A0ABD1JPV0_9TELE</name>
<dbReference type="EMBL" id="JBHFQA010000013">
    <property type="protein sequence ID" value="KAL2088413.1"/>
    <property type="molecule type" value="Genomic_DNA"/>
</dbReference>
<dbReference type="PANTHER" id="PTHR14499:SF20">
    <property type="entry name" value="BTB_POZ DOMAIN-CONTAINING PROTEIN KCTD19"/>
    <property type="match status" value="1"/>
</dbReference>
<evidence type="ECO:0008006" key="4">
    <source>
        <dbReference type="Google" id="ProtNLM"/>
    </source>
</evidence>
<evidence type="ECO:0000313" key="2">
    <source>
        <dbReference type="EMBL" id="KAL2088413.1"/>
    </source>
</evidence>
<dbReference type="SUPFAM" id="SSF54695">
    <property type="entry name" value="POZ domain"/>
    <property type="match status" value="2"/>
</dbReference>
<dbReference type="PANTHER" id="PTHR14499">
    <property type="entry name" value="POTASSIUM CHANNEL TETRAMERIZATION DOMAIN-CONTAINING"/>
    <property type="match status" value="1"/>
</dbReference>
<dbReference type="Proteomes" id="UP001591681">
    <property type="component" value="Unassembled WGS sequence"/>
</dbReference>
<comment type="caution">
    <text evidence="2">The sequence shown here is derived from an EMBL/GenBank/DDBJ whole genome shotgun (WGS) entry which is preliminary data.</text>
</comment>
<protein>
    <recommendedName>
        <fullName evidence="4">BTB/POZ domain-containing protein KCTD19</fullName>
    </recommendedName>
</protein>
<organism evidence="2 3">
    <name type="scientific">Coilia grayii</name>
    <name type="common">Gray's grenadier anchovy</name>
    <dbReference type="NCBI Taxonomy" id="363190"/>
    <lineage>
        <taxon>Eukaryota</taxon>
        <taxon>Metazoa</taxon>
        <taxon>Chordata</taxon>
        <taxon>Craniata</taxon>
        <taxon>Vertebrata</taxon>
        <taxon>Euteleostomi</taxon>
        <taxon>Actinopterygii</taxon>
        <taxon>Neopterygii</taxon>
        <taxon>Teleostei</taxon>
        <taxon>Clupei</taxon>
        <taxon>Clupeiformes</taxon>
        <taxon>Clupeoidei</taxon>
        <taxon>Engraulidae</taxon>
        <taxon>Coilinae</taxon>
        <taxon>Coilia</taxon>
    </lineage>
</organism>
<proteinExistence type="predicted"/>
<evidence type="ECO:0000313" key="3">
    <source>
        <dbReference type="Proteomes" id="UP001591681"/>
    </source>
</evidence>
<evidence type="ECO:0000256" key="1">
    <source>
        <dbReference type="SAM" id="MobiDB-lite"/>
    </source>
</evidence>
<gene>
    <name evidence="2" type="ORF">ACEWY4_015312</name>
</gene>
<keyword evidence="3" id="KW-1185">Reference proteome</keyword>
<dbReference type="AlphaFoldDB" id="A0ABD1JPV0"/>
<dbReference type="InterPro" id="IPR011333">
    <property type="entry name" value="SKP1/BTB/POZ_sf"/>
</dbReference>
<accession>A0ABD1JPV0</accession>
<feature type="region of interest" description="Disordered" evidence="1">
    <location>
        <begin position="574"/>
        <end position="593"/>
    </location>
</feature>
<reference evidence="2 3" key="1">
    <citation type="submission" date="2024-09" db="EMBL/GenBank/DDBJ databases">
        <title>A chromosome-level genome assembly of Gray's grenadier anchovy, Coilia grayii.</title>
        <authorList>
            <person name="Fu Z."/>
        </authorList>
    </citation>
    <scope>NUCLEOTIDE SEQUENCE [LARGE SCALE GENOMIC DNA]</scope>
    <source>
        <strain evidence="2">G4</strain>
        <tissue evidence="2">Muscle</tissue>
    </source>
</reference>